<sequence length="125" mass="14475">MTENEISYLIRGAIFKVYNNLGPGLFESVYESALFYELEKLDLKIKKQVEVIIPYEEITLDPAFRIDILVEDKVIIELKSVEDLAPIHYKQVATYLRLTNKKLGLLVNFNTTNILNDIKRIANKI</sequence>
<dbReference type="AlphaFoldDB" id="A0A1M5GAR5"/>
<dbReference type="RefSeq" id="WP_073407931.1">
    <property type="nucleotide sequence ID" value="NZ_CP158862.1"/>
</dbReference>
<dbReference type="Proteomes" id="UP000184112">
    <property type="component" value="Unassembled WGS sequence"/>
</dbReference>
<proteinExistence type="predicted"/>
<accession>A0A1M5GAR5</accession>
<organism evidence="1 2">
    <name type="scientific">Flavobacterium johnsoniae</name>
    <name type="common">Cytophaga johnsonae</name>
    <dbReference type="NCBI Taxonomy" id="986"/>
    <lineage>
        <taxon>Bacteria</taxon>
        <taxon>Pseudomonadati</taxon>
        <taxon>Bacteroidota</taxon>
        <taxon>Flavobacteriia</taxon>
        <taxon>Flavobacteriales</taxon>
        <taxon>Flavobacteriaceae</taxon>
        <taxon>Flavobacterium</taxon>
    </lineage>
</organism>
<dbReference type="EMBL" id="FQWH01000001">
    <property type="protein sequence ID" value="SHG00799.1"/>
    <property type="molecule type" value="Genomic_DNA"/>
</dbReference>
<reference evidence="1 2" key="1">
    <citation type="submission" date="2016-11" db="EMBL/GenBank/DDBJ databases">
        <authorList>
            <person name="Jaros S."/>
            <person name="Januszkiewicz K."/>
            <person name="Wedrychowicz H."/>
        </authorList>
    </citation>
    <scope>NUCLEOTIDE SEQUENCE [LARGE SCALE GENOMIC DNA]</scope>
    <source>
        <strain evidence="1 2">DSM 6792</strain>
    </source>
</reference>
<protein>
    <submittedName>
        <fullName evidence="1">GxxExxY protein</fullName>
    </submittedName>
</protein>
<dbReference type="Gene3D" id="3.90.320.10">
    <property type="match status" value="1"/>
</dbReference>
<gene>
    <name evidence="1" type="ORF">SAMN05444388_101331</name>
</gene>
<evidence type="ECO:0000313" key="2">
    <source>
        <dbReference type="Proteomes" id="UP000184112"/>
    </source>
</evidence>
<evidence type="ECO:0000313" key="1">
    <source>
        <dbReference type="EMBL" id="SHG00799.1"/>
    </source>
</evidence>
<dbReference type="InterPro" id="IPR026350">
    <property type="entry name" value="GxxExxY"/>
</dbReference>
<dbReference type="NCBIfam" id="TIGR04256">
    <property type="entry name" value="GxxExxY"/>
    <property type="match status" value="1"/>
</dbReference>
<dbReference type="InterPro" id="IPR011604">
    <property type="entry name" value="PDDEXK-like_dom_sf"/>
</dbReference>
<name>A0A1M5GAR5_FLAJO</name>
<dbReference type="Pfam" id="PF13366">
    <property type="entry name" value="PDDEXK_3"/>
    <property type="match status" value="1"/>
</dbReference>